<dbReference type="EMBL" id="MU839846">
    <property type="protein sequence ID" value="KAK1750494.1"/>
    <property type="molecule type" value="Genomic_DNA"/>
</dbReference>
<dbReference type="InterPro" id="IPR052998">
    <property type="entry name" value="Hetero-Diels-Alderase-like"/>
</dbReference>
<proteinExistence type="predicted"/>
<gene>
    <name evidence="2" type="ORF">QBC47DRAFT_393582</name>
</gene>
<reference evidence="2" key="1">
    <citation type="submission" date="2023-06" db="EMBL/GenBank/DDBJ databases">
        <title>Genome-scale phylogeny and comparative genomics of the fungal order Sordariales.</title>
        <authorList>
            <consortium name="Lawrence Berkeley National Laboratory"/>
            <person name="Hensen N."/>
            <person name="Bonometti L."/>
            <person name="Westerberg I."/>
            <person name="Brannstrom I.O."/>
            <person name="Guillou S."/>
            <person name="Cros-Aarteil S."/>
            <person name="Calhoun S."/>
            <person name="Haridas S."/>
            <person name="Kuo A."/>
            <person name="Mondo S."/>
            <person name="Pangilinan J."/>
            <person name="Riley R."/>
            <person name="Labutti K."/>
            <person name="Andreopoulos B."/>
            <person name="Lipzen A."/>
            <person name="Chen C."/>
            <person name="Yanf M."/>
            <person name="Daum C."/>
            <person name="Ng V."/>
            <person name="Clum A."/>
            <person name="Steindorff A."/>
            <person name="Ohm R."/>
            <person name="Martin F."/>
            <person name="Silar P."/>
            <person name="Natvig D."/>
            <person name="Lalanne C."/>
            <person name="Gautier V."/>
            <person name="Ament-Velasquez S.L."/>
            <person name="Kruys A."/>
            <person name="Hutchinson M.I."/>
            <person name="Powell A.J."/>
            <person name="Barry K."/>
            <person name="Miller A.N."/>
            <person name="Grigoriev I.V."/>
            <person name="Debuchy R."/>
            <person name="Gladieux P."/>
            <person name="Thoren M.H."/>
            <person name="Johannesson H."/>
        </authorList>
    </citation>
    <scope>NUCLEOTIDE SEQUENCE</scope>
    <source>
        <strain evidence="2">PSN4</strain>
    </source>
</reference>
<accession>A0AAJ0F6U4</accession>
<dbReference type="PANTHER" id="PTHR42060:SF1">
    <property type="entry name" value="NHL REPEAT-CONTAINING PROTEIN"/>
    <property type="match status" value="1"/>
</dbReference>
<keyword evidence="1" id="KW-0732">Signal</keyword>
<sequence length="316" mass="33809">MTRRLLSLLALGYSLSLASPTQAVRAPKVTELLKFPNATRIENFNVLPNGHLLVTTLSSSDVFTVDPDAPSPQPEKVVTLEGSKLLFGVTPLANGLYAISGGAASAIPNRYEDSKIHIISLASKSAIDSISVPDVEFLNGLVTLPKRPHVILGADSFGGRIVRIDTHTRETTIAWAHESLGWGTNSTGFQLGVNGIRIRDGYLYFSNARLGTFSRIRIDDDGKIIGKPKVIAYLPGLEDGAHLFDDFDFDREGNAYVTAHPSSLVKITPGGKLTTVVGGDGTTTLSAPTSAGFAKDGRTLYVTSMTAQVVKVVFPW</sequence>
<dbReference type="AlphaFoldDB" id="A0AAJ0F6U4"/>
<dbReference type="PANTHER" id="PTHR42060">
    <property type="entry name" value="NHL REPEAT-CONTAINING PROTEIN-RELATED"/>
    <property type="match status" value="1"/>
</dbReference>
<dbReference type="Gene3D" id="2.120.10.30">
    <property type="entry name" value="TolB, C-terminal domain"/>
    <property type="match status" value="1"/>
</dbReference>
<comment type="caution">
    <text evidence="2">The sequence shown here is derived from an EMBL/GenBank/DDBJ whole genome shotgun (WGS) entry which is preliminary data.</text>
</comment>
<evidence type="ECO:0000256" key="1">
    <source>
        <dbReference type="SAM" id="SignalP"/>
    </source>
</evidence>
<organism evidence="2 3">
    <name type="scientific">Echria macrotheca</name>
    <dbReference type="NCBI Taxonomy" id="438768"/>
    <lineage>
        <taxon>Eukaryota</taxon>
        <taxon>Fungi</taxon>
        <taxon>Dikarya</taxon>
        <taxon>Ascomycota</taxon>
        <taxon>Pezizomycotina</taxon>
        <taxon>Sordariomycetes</taxon>
        <taxon>Sordariomycetidae</taxon>
        <taxon>Sordariales</taxon>
        <taxon>Schizotheciaceae</taxon>
        <taxon>Echria</taxon>
    </lineage>
</organism>
<keyword evidence="3" id="KW-1185">Reference proteome</keyword>
<dbReference type="SUPFAM" id="SSF63829">
    <property type="entry name" value="Calcium-dependent phosphotriesterase"/>
    <property type="match status" value="1"/>
</dbReference>
<feature type="chain" id="PRO_5042614390" description="SMP-30/Gluconolactonase/LRE-like region domain-containing protein" evidence="1">
    <location>
        <begin position="24"/>
        <end position="316"/>
    </location>
</feature>
<evidence type="ECO:0000313" key="3">
    <source>
        <dbReference type="Proteomes" id="UP001239445"/>
    </source>
</evidence>
<name>A0AAJ0F6U4_9PEZI</name>
<protein>
    <recommendedName>
        <fullName evidence="4">SMP-30/Gluconolactonase/LRE-like region domain-containing protein</fullName>
    </recommendedName>
</protein>
<evidence type="ECO:0000313" key="2">
    <source>
        <dbReference type="EMBL" id="KAK1750494.1"/>
    </source>
</evidence>
<feature type="signal peptide" evidence="1">
    <location>
        <begin position="1"/>
        <end position="23"/>
    </location>
</feature>
<evidence type="ECO:0008006" key="4">
    <source>
        <dbReference type="Google" id="ProtNLM"/>
    </source>
</evidence>
<dbReference type="InterPro" id="IPR011042">
    <property type="entry name" value="6-blade_b-propeller_TolB-like"/>
</dbReference>
<dbReference type="Proteomes" id="UP001239445">
    <property type="component" value="Unassembled WGS sequence"/>
</dbReference>